<evidence type="ECO:0000259" key="4">
    <source>
        <dbReference type="PROSITE" id="PS51831"/>
    </source>
</evidence>
<dbReference type="PANTHER" id="PTHR45228">
    <property type="entry name" value="CYCLIC DI-GMP PHOSPHODIESTERASE TM_0186-RELATED"/>
    <property type="match status" value="1"/>
</dbReference>
<dbReference type="Proteomes" id="UP001152447">
    <property type="component" value="Unassembled WGS sequence"/>
</dbReference>
<comment type="caution">
    <text evidence="2">Lacks conserved residue(s) required for the propagation of feature annotation.</text>
</comment>
<dbReference type="RefSeq" id="WP_262976986.1">
    <property type="nucleotide sequence ID" value="NZ_CAMAPB010000039.1"/>
</dbReference>
<dbReference type="SMART" id="SM00448">
    <property type="entry name" value="REC"/>
    <property type="match status" value="1"/>
</dbReference>
<evidence type="ECO:0000313" key="6">
    <source>
        <dbReference type="EMBL" id="CAH9061834.1"/>
    </source>
</evidence>
<evidence type="ECO:0000256" key="1">
    <source>
        <dbReference type="ARBA" id="ARBA00022801"/>
    </source>
</evidence>
<sequence>MEDFLFSNEQPPEVVSEEQGTWKVLIVDDEPEVHAVTRLALSDFKFQDRRLEFISAYSGAEAKKLIDEHPDAAIILLNVVMETDDAGLQVAKYIRNTVKNNYIRIILRTGQPGQAPERQVIVNYDINDYKSKTELTAQKLFTVMMASLRSYRDIISIEQSREGLEKIITASRNIFATHSMNNFIEGVMQQLTSLLNVADEAMYATTLVAQNPSEELNKKLIVCSGTGDFAKREGEELETVLAADQLLACQEALANKAIVYKDDYLFAYCSSKFNHNSMLFVSGVPSKLTDTQRNLIEIFSQNVQLAFENVQLHTEVEATQQELVYRLSEAVEQRSCETGNHVKRVAYICYELALAYGLSEEQANLIRFASPLHDVGKIGIPDAILNKPGKLNSDEWGVMKTHAGKGYAILKDSPRKIVSAGALIAQQHHEKWDGSGYPCGLKGESIDIFARIVALADVYDALRHKRCYKGAWTLEEAVAEINANKGTHFDPKLVDVFNDKLEDLEAVLLRFPDKTHN</sequence>
<name>A0A9W4R197_PSEHA</name>
<keyword evidence="7" id="KW-1185">Reference proteome</keyword>
<dbReference type="Pfam" id="PF13487">
    <property type="entry name" value="HD_5"/>
    <property type="match status" value="1"/>
</dbReference>
<dbReference type="SUPFAM" id="SSF109604">
    <property type="entry name" value="HD-domain/PDEase-like"/>
    <property type="match status" value="1"/>
</dbReference>
<evidence type="ECO:0000259" key="3">
    <source>
        <dbReference type="PROSITE" id="PS50110"/>
    </source>
</evidence>
<dbReference type="AlphaFoldDB" id="A0A9W4R197"/>
<dbReference type="CDD" id="cd00077">
    <property type="entry name" value="HDc"/>
    <property type="match status" value="1"/>
</dbReference>
<dbReference type="GO" id="GO:0004112">
    <property type="term" value="F:cyclic-nucleotide phosphodiesterase activity"/>
    <property type="evidence" value="ECO:0007669"/>
    <property type="project" value="UniProtKB-ARBA"/>
</dbReference>
<proteinExistence type="predicted"/>
<feature type="domain" description="Response regulatory" evidence="3">
    <location>
        <begin position="23"/>
        <end position="147"/>
    </location>
</feature>
<reference evidence="6" key="1">
    <citation type="submission" date="2022-07" db="EMBL/GenBank/DDBJ databases">
        <authorList>
            <person name="Criscuolo A."/>
        </authorList>
    </citation>
    <scope>NUCLEOTIDE SEQUENCE</scope>
    <source>
        <strain evidence="6">CIP103197</strain>
    </source>
</reference>
<protein>
    <submittedName>
        <fullName evidence="6">3'3'-cGAMP-specific phosphodiesterase 2</fullName>
        <ecNumber evidence="6">3.1.4.-</ecNumber>
    </submittedName>
</protein>
<dbReference type="PANTHER" id="PTHR45228:SF9">
    <property type="entry name" value="3'3'-CGAMP-SPECIFIC PHOSPHODIESTERASE 2"/>
    <property type="match status" value="1"/>
</dbReference>
<keyword evidence="1 6" id="KW-0378">Hydrolase</keyword>
<dbReference type="Pfam" id="PF11849">
    <property type="entry name" value="DUF3369"/>
    <property type="match status" value="1"/>
</dbReference>
<comment type="caution">
    <text evidence="6">The sequence shown here is derived from an EMBL/GenBank/DDBJ whole genome shotgun (WGS) entry which is preliminary data.</text>
</comment>
<dbReference type="InterPro" id="IPR037522">
    <property type="entry name" value="HD_GYP_dom"/>
</dbReference>
<dbReference type="InterPro" id="IPR021800">
    <property type="entry name" value="DUF3369"/>
</dbReference>
<dbReference type="SUPFAM" id="SSF52172">
    <property type="entry name" value="CheY-like"/>
    <property type="match status" value="1"/>
</dbReference>
<organism evidence="6 7">
    <name type="scientific">Pseudoalteromonas haloplanktis</name>
    <name type="common">Alteromonas haloplanktis</name>
    <dbReference type="NCBI Taxonomy" id="228"/>
    <lineage>
        <taxon>Bacteria</taxon>
        <taxon>Pseudomonadati</taxon>
        <taxon>Pseudomonadota</taxon>
        <taxon>Gammaproteobacteria</taxon>
        <taxon>Alteromonadales</taxon>
        <taxon>Pseudoalteromonadaceae</taxon>
        <taxon>Pseudoalteromonas</taxon>
    </lineage>
</organism>
<dbReference type="PROSITE" id="PS50110">
    <property type="entry name" value="RESPONSE_REGULATORY"/>
    <property type="match status" value="1"/>
</dbReference>
<gene>
    <name evidence="6" type="ORF">PSEHALCIP103_02575</name>
</gene>
<evidence type="ECO:0000256" key="2">
    <source>
        <dbReference type="PROSITE-ProRule" id="PRU00169"/>
    </source>
</evidence>
<dbReference type="InterPro" id="IPR003607">
    <property type="entry name" value="HD/PDEase_dom"/>
</dbReference>
<dbReference type="PROSITE" id="PS51832">
    <property type="entry name" value="HD_GYP"/>
    <property type="match status" value="1"/>
</dbReference>
<dbReference type="Gene3D" id="1.10.3210.10">
    <property type="entry name" value="Hypothetical protein af1432"/>
    <property type="match status" value="1"/>
</dbReference>
<evidence type="ECO:0000313" key="7">
    <source>
        <dbReference type="Proteomes" id="UP001152447"/>
    </source>
</evidence>
<dbReference type="PROSITE" id="PS51831">
    <property type="entry name" value="HD"/>
    <property type="match status" value="1"/>
</dbReference>
<dbReference type="InterPro" id="IPR001789">
    <property type="entry name" value="Sig_transdc_resp-reg_receiver"/>
</dbReference>
<dbReference type="InterPro" id="IPR011006">
    <property type="entry name" value="CheY-like_superfamily"/>
</dbReference>
<dbReference type="EMBL" id="CAMAPB010000039">
    <property type="protein sequence ID" value="CAH9061834.1"/>
    <property type="molecule type" value="Genomic_DNA"/>
</dbReference>
<feature type="domain" description="HD" evidence="4">
    <location>
        <begin position="338"/>
        <end position="462"/>
    </location>
</feature>
<feature type="domain" description="HD-GYP" evidence="5">
    <location>
        <begin position="316"/>
        <end position="513"/>
    </location>
</feature>
<dbReference type="GO" id="GO:0009214">
    <property type="term" value="P:cyclic nucleotide catabolic process"/>
    <property type="evidence" value="ECO:0007669"/>
    <property type="project" value="UniProtKB-ARBA"/>
</dbReference>
<dbReference type="EC" id="3.1.4.-" evidence="6"/>
<evidence type="ECO:0000259" key="5">
    <source>
        <dbReference type="PROSITE" id="PS51832"/>
    </source>
</evidence>
<dbReference type="GO" id="GO:0000160">
    <property type="term" value="P:phosphorelay signal transduction system"/>
    <property type="evidence" value="ECO:0007669"/>
    <property type="project" value="InterPro"/>
</dbReference>
<accession>A0A9W4R197</accession>
<dbReference type="FunFam" id="1.10.3210.10:FF:000018">
    <property type="entry name" value="Two-component system response regulator"/>
    <property type="match status" value="1"/>
</dbReference>
<dbReference type="InterPro" id="IPR006674">
    <property type="entry name" value="HD_domain"/>
</dbReference>
<dbReference type="Gene3D" id="3.40.50.2300">
    <property type="match status" value="1"/>
</dbReference>
<dbReference type="InterPro" id="IPR052020">
    <property type="entry name" value="Cyclic_di-GMP/3'3'-cGAMP_PDE"/>
</dbReference>
<dbReference type="SMART" id="SM00471">
    <property type="entry name" value="HDc"/>
    <property type="match status" value="1"/>
</dbReference>